<name>A0ABY1N6H1_9HYPH</name>
<dbReference type="Gene3D" id="3.40.190.10">
    <property type="entry name" value="Periplasmic binding protein-like II"/>
    <property type="match status" value="2"/>
</dbReference>
<dbReference type="Pfam" id="PF01464">
    <property type="entry name" value="SLT"/>
    <property type="match status" value="1"/>
</dbReference>
<evidence type="ECO:0000256" key="1">
    <source>
        <dbReference type="ARBA" id="ARBA00004339"/>
    </source>
</evidence>
<comment type="subcellular location">
    <subcellularLocation>
        <location evidence="1">Cell outer membrane</location>
        <topology evidence="1">Peripheral membrane protein</topology>
    </subcellularLocation>
</comment>
<dbReference type="SMART" id="SM00062">
    <property type="entry name" value="PBPb"/>
    <property type="match status" value="1"/>
</dbReference>
<evidence type="ECO:0000313" key="6">
    <source>
        <dbReference type="EMBL" id="SMP00849.1"/>
    </source>
</evidence>
<evidence type="ECO:0000259" key="5">
    <source>
        <dbReference type="SMART" id="SM00062"/>
    </source>
</evidence>
<dbReference type="PANTHER" id="PTHR35936">
    <property type="entry name" value="MEMBRANE-BOUND LYTIC MUREIN TRANSGLYCOSYLASE F"/>
    <property type="match status" value="1"/>
</dbReference>
<feature type="domain" description="Solute-binding protein family 3/N-terminal" evidence="5">
    <location>
        <begin position="62"/>
        <end position="303"/>
    </location>
</feature>
<keyword evidence="7" id="KW-1185">Reference proteome</keyword>
<dbReference type="InterPro" id="IPR023346">
    <property type="entry name" value="Lysozyme-like_dom_sf"/>
</dbReference>
<dbReference type="EMBL" id="FXTT01000001">
    <property type="protein sequence ID" value="SMP00849.1"/>
    <property type="molecule type" value="Genomic_DNA"/>
</dbReference>
<reference evidence="6 7" key="1">
    <citation type="submission" date="2017-05" db="EMBL/GenBank/DDBJ databases">
        <authorList>
            <person name="Varghese N."/>
            <person name="Submissions S."/>
        </authorList>
    </citation>
    <scope>NUCLEOTIDE SEQUENCE [LARGE SCALE GENOMIC DNA]</scope>
    <source>
        <strain evidence="6 7">DSM 15949</strain>
    </source>
</reference>
<proteinExistence type="inferred from homology"/>
<dbReference type="Proteomes" id="UP001157914">
    <property type="component" value="Unassembled WGS sequence"/>
</dbReference>
<keyword evidence="3" id="KW-0732">Signal</keyword>
<evidence type="ECO:0000256" key="2">
    <source>
        <dbReference type="ARBA" id="ARBA00009387"/>
    </source>
</evidence>
<organism evidence="6 7">
    <name type="scientific">Roseibium denhamense</name>
    <dbReference type="NCBI Taxonomy" id="76305"/>
    <lineage>
        <taxon>Bacteria</taxon>
        <taxon>Pseudomonadati</taxon>
        <taxon>Pseudomonadota</taxon>
        <taxon>Alphaproteobacteria</taxon>
        <taxon>Hyphomicrobiales</taxon>
        <taxon>Stappiaceae</taxon>
        <taxon>Roseibium</taxon>
    </lineage>
</organism>
<dbReference type="CDD" id="cd01009">
    <property type="entry name" value="PBP2_YfhD_N"/>
    <property type="match status" value="1"/>
</dbReference>
<sequence length="491" mass="54444">MAPETVQMLLFRSAFIAIAMFLAVVPFAGSASAFEQDLGAELEANLRKPFHGDFEDIQKRGYLRALVPFSKTFFFIDKGQQRGTSVDMMAEFKKFLDKRHGSKKFKNAIVLLPTPRENLFSDLAAGKGDIALGNLTITQERQKLVDFSDPIYNKAHEVPLTNDGFGALASADDLSGQDVHVRLSSSYADSLQKLNAKLKAAGKAPVNIVPVDEKLEDEDLLELVQAGTIPLIIIDEHKADFWMQILDGLKTHPDAAIRTDAQIAFAVRKDAPNLLAEMNAFAKTVEKGTLLGNIILKRYLTDAGYLKKLQSEDKATAFENLSGLFKKYGDKYSVDWLLIAAQSYQESRFDEKAHSNAGAVGLMQIKPSTAAGSPIEIKGVATNPDRNVEAGVKYLTYLANTYFDDLKGDPANQLFFALAAYNAGPARFDKIRREAKNAGYDPDKWFGNVEWIVGRRISYEPVKYVGNIYKYYVIFSKEAERRQTGADTSSD</sequence>
<dbReference type="SUPFAM" id="SSF53955">
    <property type="entry name" value="Lysozyme-like"/>
    <property type="match status" value="1"/>
</dbReference>
<dbReference type="Pfam" id="PF00497">
    <property type="entry name" value="SBP_bac_3"/>
    <property type="match status" value="1"/>
</dbReference>
<evidence type="ECO:0000313" key="7">
    <source>
        <dbReference type="Proteomes" id="UP001157914"/>
    </source>
</evidence>
<dbReference type="InterPro" id="IPR001638">
    <property type="entry name" value="Solute-binding_3/MltF_N"/>
</dbReference>
<gene>
    <name evidence="6" type="ORF">SAMN06265374_0277</name>
</gene>
<comment type="caution">
    <text evidence="6">The sequence shown here is derived from an EMBL/GenBank/DDBJ whole genome shotgun (WGS) entry which is preliminary data.</text>
</comment>
<dbReference type="InterPro" id="IPR008258">
    <property type="entry name" value="Transglycosylase_SLT_dom_1"/>
</dbReference>
<comment type="similarity">
    <text evidence="2">Belongs to the virb1 family.</text>
</comment>
<keyword evidence="4" id="KW-0998">Cell outer membrane</keyword>
<dbReference type="SUPFAM" id="SSF53850">
    <property type="entry name" value="Periplasmic binding protein-like II"/>
    <property type="match status" value="1"/>
</dbReference>
<dbReference type="Gene3D" id="1.10.530.10">
    <property type="match status" value="1"/>
</dbReference>
<dbReference type="PANTHER" id="PTHR35936:SF19">
    <property type="entry name" value="AMINO-ACID-BINDING PROTEIN YXEM-RELATED"/>
    <property type="match status" value="1"/>
</dbReference>
<accession>A0ABY1N6H1</accession>
<evidence type="ECO:0000256" key="3">
    <source>
        <dbReference type="ARBA" id="ARBA00022729"/>
    </source>
</evidence>
<evidence type="ECO:0000256" key="4">
    <source>
        <dbReference type="ARBA" id="ARBA00023237"/>
    </source>
</evidence>
<keyword evidence="4" id="KW-0472">Membrane</keyword>
<dbReference type="CDD" id="cd13403">
    <property type="entry name" value="MLTF-like"/>
    <property type="match status" value="1"/>
</dbReference>
<protein>
    <submittedName>
        <fullName evidence="6">Membrane-bound lytic murein transglycosylase MltF</fullName>
    </submittedName>
</protein>